<dbReference type="RefSeq" id="WP_167383836.1">
    <property type="nucleotide sequence ID" value="NZ_JACHXX010000008.1"/>
</dbReference>
<gene>
    <name evidence="1" type="ORF">FHS25_005184</name>
</gene>
<organism evidence="1 2">
    <name type="scientific">Rhizobium laguerreae</name>
    <dbReference type="NCBI Taxonomy" id="1076926"/>
    <lineage>
        <taxon>Bacteria</taxon>
        <taxon>Pseudomonadati</taxon>
        <taxon>Pseudomonadota</taxon>
        <taxon>Alphaproteobacteria</taxon>
        <taxon>Hyphomicrobiales</taxon>
        <taxon>Rhizobiaceae</taxon>
        <taxon>Rhizobium/Agrobacterium group</taxon>
        <taxon>Rhizobium</taxon>
    </lineage>
</organism>
<name>A0ABR6GEM1_9HYPH</name>
<dbReference type="InterPro" id="IPR013321">
    <property type="entry name" value="Arc_rbn_hlx_hlx"/>
</dbReference>
<keyword evidence="2" id="KW-1185">Reference proteome</keyword>
<sequence length="49" mass="5411">MVRSAAIGIRVEPAVKDALEQAAKNDGRSVASYLERLIIAHLKELNHKK</sequence>
<reference evidence="1 2" key="1">
    <citation type="submission" date="2020-08" db="EMBL/GenBank/DDBJ databases">
        <title>Genomic Encyclopedia of Type Strains, Phase III (KMG-III): the genomes of soil and plant-associated and newly described type strains.</title>
        <authorList>
            <person name="Whitman W."/>
        </authorList>
    </citation>
    <scope>NUCLEOTIDE SEQUENCE [LARGE SCALE GENOMIC DNA]</scope>
    <source>
        <strain evidence="1 2">CECT 8280</strain>
    </source>
</reference>
<dbReference type="Proteomes" id="UP000542811">
    <property type="component" value="Unassembled WGS sequence"/>
</dbReference>
<dbReference type="InterPro" id="IPR010985">
    <property type="entry name" value="Ribbon_hlx_hlx"/>
</dbReference>
<evidence type="ECO:0000313" key="1">
    <source>
        <dbReference type="EMBL" id="MBB3164681.1"/>
    </source>
</evidence>
<proteinExistence type="predicted"/>
<evidence type="ECO:0000313" key="2">
    <source>
        <dbReference type="Proteomes" id="UP000542811"/>
    </source>
</evidence>
<accession>A0ABR6GEM1</accession>
<dbReference type="Gene3D" id="1.10.1220.10">
    <property type="entry name" value="Met repressor-like"/>
    <property type="match status" value="1"/>
</dbReference>
<dbReference type="SUPFAM" id="SSF47598">
    <property type="entry name" value="Ribbon-helix-helix"/>
    <property type="match status" value="1"/>
</dbReference>
<protein>
    <recommendedName>
        <fullName evidence="3">Ribbon-helix-helix protein, CopG family</fullName>
    </recommendedName>
</protein>
<comment type="caution">
    <text evidence="1">The sequence shown here is derived from an EMBL/GenBank/DDBJ whole genome shotgun (WGS) entry which is preliminary data.</text>
</comment>
<evidence type="ECO:0008006" key="3">
    <source>
        <dbReference type="Google" id="ProtNLM"/>
    </source>
</evidence>
<dbReference type="EMBL" id="JACHXX010000008">
    <property type="protein sequence ID" value="MBB3164681.1"/>
    <property type="molecule type" value="Genomic_DNA"/>
</dbReference>